<sequence>MRLLKHCSQLSVLLGVCFMVAALPARSDSFETYQKNPTLENAAEVFVEGMNTRDIPTLNKIVDVDGLLDRALNGLGDDQTMRDVKRGAKQGIEANMYNNWFRVLNETDGVVDFRRLINVDGQKRALVLMDMGESGMNFLELIVNPKTRKVEDIYVHTTGETLSQSMTKVFGMMMPNSSNFLKRILDRRDIDNAIVNSFRDINNYNRQGQYDKSYRKLKTLPQDVQDTRVISLMKVFMAQSLSDEVYRKELDQLDKLHGKDPEMFFILMDHYFFTEQYERGISGLKMLNKRFGEDGAIENLISVYQFLKKDYTQALKHIDKAIAMEPEKLDHYWFKADVLNGKGDFKGTLATFDKIESMADIYVDPSELRKLEGYEAFVASDEFKRWAAKRE</sequence>
<keyword evidence="1" id="KW-0732">Signal</keyword>
<dbReference type="EMBL" id="CP133548">
    <property type="protein sequence ID" value="WMS87063.1"/>
    <property type="molecule type" value="Genomic_DNA"/>
</dbReference>
<dbReference type="KEGG" id="plei:Q9312_17790"/>
<feature type="signal peptide" evidence="1">
    <location>
        <begin position="1"/>
        <end position="27"/>
    </location>
</feature>
<reference evidence="2 3" key="1">
    <citation type="submission" date="2023-08" db="EMBL/GenBank/DDBJ databases">
        <title>Pleionea litopenaei sp. nov., isolated from stomach of juvenile Litopenaeus vannamei.</title>
        <authorList>
            <person name="Rho A.M."/>
            <person name="Hwang C.Y."/>
        </authorList>
    </citation>
    <scope>NUCLEOTIDE SEQUENCE [LARGE SCALE GENOMIC DNA]</scope>
    <source>
        <strain evidence="2 3">HL-JVS1</strain>
    </source>
</reference>
<dbReference type="RefSeq" id="WP_309202202.1">
    <property type="nucleotide sequence ID" value="NZ_CP133548.1"/>
</dbReference>
<evidence type="ECO:0000313" key="3">
    <source>
        <dbReference type="Proteomes" id="UP001239782"/>
    </source>
</evidence>
<dbReference type="Proteomes" id="UP001239782">
    <property type="component" value="Chromosome"/>
</dbReference>
<keyword evidence="3" id="KW-1185">Reference proteome</keyword>
<evidence type="ECO:0000313" key="2">
    <source>
        <dbReference type="EMBL" id="WMS87063.1"/>
    </source>
</evidence>
<dbReference type="AlphaFoldDB" id="A0AA51RSW6"/>
<proteinExistence type="predicted"/>
<dbReference type="Gene3D" id="1.25.40.10">
    <property type="entry name" value="Tetratricopeptide repeat domain"/>
    <property type="match status" value="1"/>
</dbReference>
<dbReference type="InterPro" id="IPR011990">
    <property type="entry name" value="TPR-like_helical_dom_sf"/>
</dbReference>
<name>A0AA51RSW6_9GAMM</name>
<evidence type="ECO:0000256" key="1">
    <source>
        <dbReference type="SAM" id="SignalP"/>
    </source>
</evidence>
<organism evidence="2 3">
    <name type="scientific">Pleionea litopenaei</name>
    <dbReference type="NCBI Taxonomy" id="3070815"/>
    <lineage>
        <taxon>Bacteria</taxon>
        <taxon>Pseudomonadati</taxon>
        <taxon>Pseudomonadota</taxon>
        <taxon>Gammaproteobacteria</taxon>
        <taxon>Oceanospirillales</taxon>
        <taxon>Pleioneaceae</taxon>
        <taxon>Pleionea</taxon>
    </lineage>
</organism>
<feature type="chain" id="PRO_5041289222" evidence="1">
    <location>
        <begin position="28"/>
        <end position="391"/>
    </location>
</feature>
<dbReference type="SUPFAM" id="SSF48452">
    <property type="entry name" value="TPR-like"/>
    <property type="match status" value="1"/>
</dbReference>
<gene>
    <name evidence="2" type="ORF">Q9312_17790</name>
</gene>
<accession>A0AA51RSW6</accession>
<protein>
    <submittedName>
        <fullName evidence="2">Tetratricopeptide repeat protein</fullName>
    </submittedName>
</protein>